<reference evidence="1" key="2">
    <citation type="journal article" date="2015" name="Data Brief">
        <title>Shoot transcriptome of the giant reed, Arundo donax.</title>
        <authorList>
            <person name="Barrero R.A."/>
            <person name="Guerrero F.D."/>
            <person name="Moolhuijzen P."/>
            <person name="Goolsby J.A."/>
            <person name="Tidwell J."/>
            <person name="Bellgard S.E."/>
            <person name="Bellgard M.I."/>
        </authorList>
    </citation>
    <scope>NUCLEOTIDE SEQUENCE</scope>
    <source>
        <tissue evidence="1">Shoot tissue taken approximately 20 cm above the soil surface</tissue>
    </source>
</reference>
<reference evidence="1" key="1">
    <citation type="submission" date="2014-09" db="EMBL/GenBank/DDBJ databases">
        <authorList>
            <person name="Magalhaes I.L.F."/>
            <person name="Oliveira U."/>
            <person name="Santos F.R."/>
            <person name="Vidigal T.H.D.A."/>
            <person name="Brescovit A.D."/>
            <person name="Santos A.J."/>
        </authorList>
    </citation>
    <scope>NUCLEOTIDE SEQUENCE</scope>
    <source>
        <tissue evidence="1">Shoot tissue taken approximately 20 cm above the soil surface</tissue>
    </source>
</reference>
<evidence type="ECO:0000313" key="1">
    <source>
        <dbReference type="EMBL" id="JAD39834.1"/>
    </source>
</evidence>
<name>A0A0A8ZK87_ARUDO</name>
<proteinExistence type="predicted"/>
<dbReference type="AlphaFoldDB" id="A0A0A8ZK87"/>
<protein>
    <submittedName>
        <fullName evidence="1">Uncharacterized protein</fullName>
    </submittedName>
</protein>
<accession>A0A0A8ZK87</accession>
<dbReference type="EMBL" id="GBRH01258061">
    <property type="protein sequence ID" value="JAD39834.1"/>
    <property type="molecule type" value="Transcribed_RNA"/>
</dbReference>
<sequence length="37" mass="4225">MKSHSHFPVPLHGVRTPQRAKISPFCLYVYLFAPSLV</sequence>
<organism evidence="1">
    <name type="scientific">Arundo donax</name>
    <name type="common">Giant reed</name>
    <name type="synonym">Donax arundinaceus</name>
    <dbReference type="NCBI Taxonomy" id="35708"/>
    <lineage>
        <taxon>Eukaryota</taxon>
        <taxon>Viridiplantae</taxon>
        <taxon>Streptophyta</taxon>
        <taxon>Embryophyta</taxon>
        <taxon>Tracheophyta</taxon>
        <taxon>Spermatophyta</taxon>
        <taxon>Magnoliopsida</taxon>
        <taxon>Liliopsida</taxon>
        <taxon>Poales</taxon>
        <taxon>Poaceae</taxon>
        <taxon>PACMAD clade</taxon>
        <taxon>Arundinoideae</taxon>
        <taxon>Arundineae</taxon>
        <taxon>Arundo</taxon>
    </lineage>
</organism>